<dbReference type="Proteomes" id="UP001320148">
    <property type="component" value="Chromosome"/>
</dbReference>
<sequence length="113" mass="12360">MTHPENNVSLQEGPLSEAQITPKKEVGKKGRTEKVQERLLLEILSAGSAQVKVSADGSLPMTYSMKQGERISIRAVEGFNILVEDKCAVALFYNGRPVEIPGRCGRPVTLRIP</sequence>
<feature type="region of interest" description="Disordered" evidence="1">
    <location>
        <begin position="1"/>
        <end position="31"/>
    </location>
</feature>
<dbReference type="EMBL" id="AP024488">
    <property type="protein sequence ID" value="BCS95840.1"/>
    <property type="molecule type" value="Genomic_DNA"/>
</dbReference>
<evidence type="ECO:0000313" key="4">
    <source>
        <dbReference type="Proteomes" id="UP001320148"/>
    </source>
</evidence>
<reference evidence="3 4" key="1">
    <citation type="submission" date="2021-02" db="EMBL/GenBank/DDBJ databases">
        <title>Complete genome of Desulfoluna sp. strain ASN36.</title>
        <authorList>
            <person name="Takahashi A."/>
            <person name="Kojima H."/>
            <person name="Fukui M."/>
        </authorList>
    </citation>
    <scope>NUCLEOTIDE SEQUENCE [LARGE SCALE GENOMIC DNA]</scope>
    <source>
        <strain evidence="3 4">ASN36</strain>
    </source>
</reference>
<evidence type="ECO:0000259" key="2">
    <source>
        <dbReference type="Pfam" id="PF13464"/>
    </source>
</evidence>
<organism evidence="3 4">
    <name type="scientific">Desulfoluna limicola</name>
    <dbReference type="NCBI Taxonomy" id="2810562"/>
    <lineage>
        <taxon>Bacteria</taxon>
        <taxon>Pseudomonadati</taxon>
        <taxon>Thermodesulfobacteriota</taxon>
        <taxon>Desulfobacteria</taxon>
        <taxon>Desulfobacterales</taxon>
        <taxon>Desulfolunaceae</taxon>
        <taxon>Desulfoluna</taxon>
    </lineage>
</organism>
<evidence type="ECO:0000256" key="1">
    <source>
        <dbReference type="SAM" id="MobiDB-lite"/>
    </source>
</evidence>
<gene>
    <name evidence="3" type="ORF">DSLASN_14720</name>
</gene>
<accession>A0ABM7PF79</accession>
<evidence type="ECO:0000313" key="3">
    <source>
        <dbReference type="EMBL" id="BCS95840.1"/>
    </source>
</evidence>
<dbReference type="Pfam" id="PF13464">
    <property type="entry name" value="RodZ_C"/>
    <property type="match status" value="1"/>
</dbReference>
<protein>
    <recommendedName>
        <fullName evidence="2">Cytoskeleton protein RodZ-like C-terminal domain-containing protein</fullName>
    </recommendedName>
</protein>
<proteinExistence type="predicted"/>
<feature type="compositionally biased region" description="Polar residues" evidence="1">
    <location>
        <begin position="1"/>
        <end position="10"/>
    </location>
</feature>
<keyword evidence="4" id="KW-1185">Reference proteome</keyword>
<name>A0ABM7PF79_9BACT</name>
<dbReference type="InterPro" id="IPR025194">
    <property type="entry name" value="RodZ-like_C"/>
</dbReference>
<dbReference type="RefSeq" id="WP_236892175.1">
    <property type="nucleotide sequence ID" value="NZ_AP024488.1"/>
</dbReference>
<feature type="compositionally biased region" description="Basic and acidic residues" evidence="1">
    <location>
        <begin position="22"/>
        <end position="31"/>
    </location>
</feature>
<feature type="domain" description="Cytoskeleton protein RodZ-like C-terminal" evidence="2">
    <location>
        <begin position="47"/>
        <end position="103"/>
    </location>
</feature>